<evidence type="ECO:0000313" key="1">
    <source>
        <dbReference type="EMBL" id="QHS82903.1"/>
    </source>
</evidence>
<reference evidence="1" key="1">
    <citation type="journal article" date="2020" name="Nature">
        <title>Giant virus diversity and host interactions through global metagenomics.</title>
        <authorList>
            <person name="Schulz F."/>
            <person name="Roux S."/>
            <person name="Paez-Espino D."/>
            <person name="Jungbluth S."/>
            <person name="Walsh D.A."/>
            <person name="Denef V.J."/>
            <person name="McMahon K.D."/>
            <person name="Konstantinidis K.T."/>
            <person name="Eloe-Fadrosh E.A."/>
            <person name="Kyrpides N.C."/>
            <person name="Woyke T."/>
        </authorList>
    </citation>
    <scope>NUCLEOTIDE SEQUENCE</scope>
    <source>
        <strain evidence="1">GVMAG-S-1103017-74</strain>
    </source>
</reference>
<protein>
    <submittedName>
        <fullName evidence="1">Uncharacterized protein</fullName>
    </submittedName>
</protein>
<proteinExistence type="predicted"/>
<sequence>MARPPVPLQRVLQLCLVDVGADPADALDTSALDGDPPAQAALNAIVRKDALPTRGGLRALLRVYGVRKFRAPLGDVTPRESAEAAVVVDTTVNNALHVAIVTAWNARDEVGFWVSRAMEFPRVWAATARAVGADPAAMYGAAQFDLGPPVSWADAASSAVQPVLRYMRGVAAFCYLQWRILSAALPRERRAPLGALYSACVGMAAQARDVLEQRAADSIQAVDRAAQVYVARVRDLTAVATHQRPDGAVTVTQTHQEMRHAWRALTGMARLSREHAGVMYVVRAVVQDIGAARSVALLDSLFGRQWSGYLHAATRGAAGNPEHTLRRVGAAAYALPPLRGMHAGYSRLANDAAPSAATPVADVTAFMDARDGDVPARDVTISRLAAASPLLLTTLLPRSDALPPDALYEFDSLQSVRLEREPSSPPELRRLFSALPRSEELWACLDSVLQRCRAAALQGLRNFNDTVRADDVDEAGRRALLAAYCKQHGMPYELLRDLDAQARGVPIPGDERDA</sequence>
<dbReference type="AlphaFoldDB" id="A0A6C0ATV7"/>
<name>A0A6C0ATV7_9ZZZZ</name>
<dbReference type="EMBL" id="MN740864">
    <property type="protein sequence ID" value="QHS82903.1"/>
    <property type="molecule type" value="Genomic_DNA"/>
</dbReference>
<accession>A0A6C0ATV7</accession>
<organism evidence="1">
    <name type="scientific">viral metagenome</name>
    <dbReference type="NCBI Taxonomy" id="1070528"/>
    <lineage>
        <taxon>unclassified sequences</taxon>
        <taxon>metagenomes</taxon>
        <taxon>organismal metagenomes</taxon>
    </lineage>
</organism>